<accession>A0A4Y9F1K1</accession>
<name>A0A4Y9F1K1_9MICC</name>
<dbReference type="Proteomes" id="UP000297951">
    <property type="component" value="Unassembled WGS sequence"/>
</dbReference>
<dbReference type="AlphaFoldDB" id="A0A4Y9F1K1"/>
<sequence length="274" mass="29557">MYDLHTHSRISDGTQPVAELVADVAAAGLTGFALTDHDTTAGWAEAQETAGRLGLDFLPGMEISCSAQGVSIHLLSYLHDPANEALLAEINRARDSRVGRAQRMVERLAEDYPITWETVQEQVHEGATVGRPHIADALVALGTVANRSEAFETILTTRSKYYVPHYAVDPVKAVELVRASGGVPVMAHPKASARGKLASNETIYAMIEAGLAGFEVYHRDNPEEGRTWLLETAAKHDLLVTGSSDYHGAGKPNHLGENTTPGETVKRIRELATS</sequence>
<dbReference type="SUPFAM" id="SSF89550">
    <property type="entry name" value="PHP domain-like"/>
    <property type="match status" value="1"/>
</dbReference>
<dbReference type="OrthoDB" id="9804333at2"/>
<dbReference type="InterPro" id="IPR004013">
    <property type="entry name" value="PHP_dom"/>
</dbReference>
<dbReference type="Gene3D" id="1.10.150.650">
    <property type="match status" value="1"/>
</dbReference>
<reference evidence="2 3" key="1">
    <citation type="submission" date="2019-03" db="EMBL/GenBank/DDBJ databases">
        <title>Diversity of the mouse oral microbiome.</title>
        <authorList>
            <person name="Joseph S."/>
            <person name="Aduse-Opoku J."/>
            <person name="Curtis M."/>
            <person name="Wade W."/>
            <person name="Hashim A."/>
        </authorList>
    </citation>
    <scope>NUCLEOTIDE SEQUENCE [LARGE SCALE GENOMIC DNA]</scope>
    <source>
        <strain evidence="3">irhom_31</strain>
    </source>
</reference>
<dbReference type="GO" id="GO:0004534">
    <property type="term" value="F:5'-3' RNA exonuclease activity"/>
    <property type="evidence" value="ECO:0007669"/>
    <property type="project" value="TreeGrafter"/>
</dbReference>
<protein>
    <submittedName>
        <fullName evidence="2">PHP domain-containing protein</fullName>
    </submittedName>
</protein>
<comment type="caution">
    <text evidence="2">The sequence shown here is derived from an EMBL/GenBank/DDBJ whole genome shotgun (WGS) entry which is preliminary data.</text>
</comment>
<dbReference type="PANTHER" id="PTHR42924">
    <property type="entry name" value="EXONUCLEASE"/>
    <property type="match status" value="1"/>
</dbReference>
<evidence type="ECO:0000313" key="3">
    <source>
        <dbReference type="Proteomes" id="UP000297951"/>
    </source>
</evidence>
<gene>
    <name evidence="2" type="ORF">E4U03_11105</name>
</gene>
<proteinExistence type="predicted"/>
<dbReference type="InterPro" id="IPR016195">
    <property type="entry name" value="Pol/histidinol_Pase-like"/>
</dbReference>
<dbReference type="SMART" id="SM00481">
    <property type="entry name" value="POLIIIAc"/>
    <property type="match status" value="1"/>
</dbReference>
<dbReference type="STRING" id="85336.A7979_08240"/>
<dbReference type="GO" id="GO:0035312">
    <property type="term" value="F:5'-3' DNA exonuclease activity"/>
    <property type="evidence" value="ECO:0007669"/>
    <property type="project" value="TreeGrafter"/>
</dbReference>
<evidence type="ECO:0000259" key="1">
    <source>
        <dbReference type="SMART" id="SM00481"/>
    </source>
</evidence>
<dbReference type="Gene3D" id="3.20.20.140">
    <property type="entry name" value="Metal-dependent hydrolases"/>
    <property type="match status" value="1"/>
</dbReference>
<dbReference type="InterPro" id="IPR052018">
    <property type="entry name" value="PHP_domain"/>
</dbReference>
<evidence type="ECO:0000313" key="2">
    <source>
        <dbReference type="EMBL" id="TFU20572.1"/>
    </source>
</evidence>
<dbReference type="CDD" id="cd07438">
    <property type="entry name" value="PHP_HisPPase_AMP"/>
    <property type="match status" value="1"/>
</dbReference>
<dbReference type="PANTHER" id="PTHR42924:SF3">
    <property type="entry name" value="POLYMERASE_HISTIDINOL PHOSPHATASE N-TERMINAL DOMAIN-CONTAINING PROTEIN"/>
    <property type="match status" value="1"/>
</dbReference>
<feature type="domain" description="Polymerase/histidinol phosphatase N-terminal" evidence="1">
    <location>
        <begin position="2"/>
        <end position="67"/>
    </location>
</feature>
<dbReference type="InterPro" id="IPR003141">
    <property type="entry name" value="Pol/His_phosphatase_N"/>
</dbReference>
<dbReference type="Pfam" id="PF02811">
    <property type="entry name" value="PHP"/>
    <property type="match status" value="1"/>
</dbReference>
<organism evidence="2 3">
    <name type="scientific">Rothia nasimurium</name>
    <dbReference type="NCBI Taxonomy" id="85336"/>
    <lineage>
        <taxon>Bacteria</taxon>
        <taxon>Bacillati</taxon>
        <taxon>Actinomycetota</taxon>
        <taxon>Actinomycetes</taxon>
        <taxon>Micrococcales</taxon>
        <taxon>Micrococcaceae</taxon>
        <taxon>Rothia</taxon>
    </lineage>
</organism>
<dbReference type="EMBL" id="SPQC01000053">
    <property type="protein sequence ID" value="TFU20572.1"/>
    <property type="molecule type" value="Genomic_DNA"/>
</dbReference>
<dbReference type="RefSeq" id="WP_135013800.1">
    <property type="nucleotide sequence ID" value="NZ_JADGLK010000053.1"/>
</dbReference>